<accession>D5WVN6</accession>
<dbReference type="KEGG" id="bts:Btus_2947"/>
<organism evidence="1 2">
    <name type="scientific">Kyrpidia tusciae (strain DSM 2912 / NBRC 15312 / T2)</name>
    <name type="common">Bacillus tusciae</name>
    <dbReference type="NCBI Taxonomy" id="562970"/>
    <lineage>
        <taxon>Bacteria</taxon>
        <taxon>Bacillati</taxon>
        <taxon>Bacillota</taxon>
        <taxon>Bacilli</taxon>
        <taxon>Bacillales</taxon>
        <taxon>Alicyclobacillaceae</taxon>
        <taxon>Kyrpidia</taxon>
    </lineage>
</organism>
<protein>
    <submittedName>
        <fullName evidence="1">Uncharacterized protein</fullName>
    </submittedName>
</protein>
<evidence type="ECO:0000313" key="2">
    <source>
        <dbReference type="Proteomes" id="UP000002368"/>
    </source>
</evidence>
<dbReference type="HOGENOM" id="CLU_041406_0_0_9"/>
<gene>
    <name evidence="1" type="ordered locus">Btus_2947</name>
</gene>
<sequence>MSANAFSFLPPDVLRFLMFQALPEDVSLHGKAPEPGYVYLPASHAKALRPNTMVVEGMRGAGKSFWWAALQQSLIRELVAKLSPVAELKDPIEVAVGFGEAQTPDEYPNRDVLKQLLLQGADPRLIWKTVIVHKLSGANDPVRRMNLWQERYTWVRDNPEQVGRLLEARDKEYDEKSTWFIVLFDALDRAADDWKNMYSLIRGLLETALEFRPYRRLRVKAFLRSDQLDESRVANFADGSKVLASKIGLSWPSYDLYGLFWQYLGNAAVDAAGQFREASGALGLRWQRVALGDRTIWRVAPEVIHEETLQREVFHAITGPWMGRDHRRGYPYTWIPNHLSDANQRVSPRSFLAALREAVEDSQNQSSKHETALYYESIKRGVRKASQIRVRELKEDYPWVDVLMGPLRGLAVPCDFHEVIQRWEKADSLDELRRRCGESGEELAPAHLDEGARGVREDLEQLGIFFRMSDGRVNIPDVYRIGYGLGRKGGVKPVRPRDGG</sequence>
<dbReference type="AlphaFoldDB" id="D5WVN6"/>
<name>D5WVN6_KYRT2</name>
<dbReference type="RefSeq" id="WP_013076860.1">
    <property type="nucleotide sequence ID" value="NC_014098.1"/>
</dbReference>
<evidence type="ECO:0000313" key="1">
    <source>
        <dbReference type="EMBL" id="ADG07579.1"/>
    </source>
</evidence>
<dbReference type="eggNOG" id="ENOG502ZVS3">
    <property type="taxonomic scope" value="Bacteria"/>
</dbReference>
<keyword evidence="2" id="KW-1185">Reference proteome</keyword>
<reference evidence="1 2" key="1">
    <citation type="journal article" date="2011" name="Stand. Genomic Sci.">
        <title>Complete genome sequence of the thermophilic, hydrogen-oxidizing Bacillus tusciae type strain (T2) and reclassification in the new genus, Kyrpidia gen. nov. as Kyrpidia tusciae comb. nov. and emendation of the family Alicyclobacillaceae da Costa and Rainey, 2010.</title>
        <authorList>
            <person name="Klenk H.P."/>
            <person name="Lapidus A."/>
            <person name="Chertkov O."/>
            <person name="Copeland A."/>
            <person name="Del Rio T.G."/>
            <person name="Nolan M."/>
            <person name="Lucas S."/>
            <person name="Chen F."/>
            <person name="Tice H."/>
            <person name="Cheng J.F."/>
            <person name="Han C."/>
            <person name="Bruce D."/>
            <person name="Goodwin L."/>
            <person name="Pitluck S."/>
            <person name="Pati A."/>
            <person name="Ivanova N."/>
            <person name="Mavromatis K."/>
            <person name="Daum C."/>
            <person name="Chen A."/>
            <person name="Palaniappan K."/>
            <person name="Chang Y.J."/>
            <person name="Land M."/>
            <person name="Hauser L."/>
            <person name="Jeffries C.D."/>
            <person name="Detter J.C."/>
            <person name="Rohde M."/>
            <person name="Abt B."/>
            <person name="Pukall R."/>
            <person name="Goker M."/>
            <person name="Bristow J."/>
            <person name="Markowitz V."/>
            <person name="Hugenholtz P."/>
            <person name="Eisen J.A."/>
        </authorList>
    </citation>
    <scope>NUCLEOTIDE SEQUENCE [LARGE SCALE GENOMIC DNA]</scope>
    <source>
        <strain evidence="1 2">DSM 2912</strain>
    </source>
</reference>
<dbReference type="STRING" id="562970.Btus_2947"/>
<dbReference type="OrthoDB" id="580767at2"/>
<dbReference type="EMBL" id="CP002017">
    <property type="protein sequence ID" value="ADG07579.1"/>
    <property type="molecule type" value="Genomic_DNA"/>
</dbReference>
<dbReference type="Proteomes" id="UP000002368">
    <property type="component" value="Chromosome"/>
</dbReference>
<proteinExistence type="predicted"/>